<keyword evidence="8 9" id="KW-0472">Membrane</keyword>
<dbReference type="GO" id="GO:0065002">
    <property type="term" value="P:intracellular protein transmembrane transport"/>
    <property type="evidence" value="ECO:0007669"/>
    <property type="project" value="UniProtKB-UniRule"/>
</dbReference>
<dbReference type="GO" id="GO:0009306">
    <property type="term" value="P:protein secretion"/>
    <property type="evidence" value="ECO:0007669"/>
    <property type="project" value="UniProtKB-UniRule"/>
</dbReference>
<organism evidence="11 12">
    <name type="scientific">Asticcacaulis endophyticus</name>
    <dbReference type="NCBI Taxonomy" id="1395890"/>
    <lineage>
        <taxon>Bacteria</taxon>
        <taxon>Pseudomonadati</taxon>
        <taxon>Pseudomonadota</taxon>
        <taxon>Alphaproteobacteria</taxon>
        <taxon>Caulobacterales</taxon>
        <taxon>Caulobacteraceae</taxon>
        <taxon>Asticcacaulis</taxon>
    </lineage>
</organism>
<dbReference type="GO" id="GO:0006605">
    <property type="term" value="P:protein targeting"/>
    <property type="evidence" value="ECO:0007669"/>
    <property type="project" value="UniProtKB-UniRule"/>
</dbReference>
<dbReference type="GO" id="GO:0008320">
    <property type="term" value="F:protein transmembrane transporter activity"/>
    <property type="evidence" value="ECO:0007669"/>
    <property type="project" value="UniProtKB-UniRule"/>
</dbReference>
<keyword evidence="2 9" id="KW-0813">Transport</keyword>
<dbReference type="RefSeq" id="WP_189487073.1">
    <property type="nucleotide sequence ID" value="NZ_BMZB01000003.1"/>
</dbReference>
<feature type="compositionally biased region" description="Low complexity" evidence="10">
    <location>
        <begin position="28"/>
        <end position="39"/>
    </location>
</feature>
<dbReference type="PANTHER" id="PTHR33910">
    <property type="entry name" value="PROTEIN TRANSLOCASE SUBUNIT SECE"/>
    <property type="match status" value="1"/>
</dbReference>
<accession>A0A918UWC2</accession>
<proteinExistence type="inferred from homology"/>
<evidence type="ECO:0000256" key="6">
    <source>
        <dbReference type="ARBA" id="ARBA00022989"/>
    </source>
</evidence>
<comment type="caution">
    <text evidence="11">The sequence shown here is derived from an EMBL/GenBank/DDBJ whole genome shotgun (WGS) entry which is preliminary data.</text>
</comment>
<dbReference type="Pfam" id="PF00584">
    <property type="entry name" value="SecE"/>
    <property type="match status" value="1"/>
</dbReference>
<evidence type="ECO:0000256" key="10">
    <source>
        <dbReference type="SAM" id="MobiDB-lite"/>
    </source>
</evidence>
<feature type="transmembrane region" description="Helical" evidence="9">
    <location>
        <begin position="71"/>
        <end position="92"/>
    </location>
</feature>
<comment type="subcellular location">
    <subcellularLocation>
        <location evidence="9">Cell membrane</location>
        <topology evidence="9">Single-pass membrane protein</topology>
    </subcellularLocation>
    <subcellularLocation>
        <location evidence="1">Membrane</location>
    </subcellularLocation>
</comment>
<evidence type="ECO:0000313" key="12">
    <source>
        <dbReference type="Proteomes" id="UP000662572"/>
    </source>
</evidence>
<feature type="region of interest" description="Disordered" evidence="10">
    <location>
        <begin position="1"/>
        <end position="50"/>
    </location>
</feature>
<evidence type="ECO:0000256" key="2">
    <source>
        <dbReference type="ARBA" id="ARBA00022448"/>
    </source>
</evidence>
<evidence type="ECO:0000256" key="9">
    <source>
        <dbReference type="HAMAP-Rule" id="MF_00422"/>
    </source>
</evidence>
<dbReference type="EMBL" id="BMZB01000003">
    <property type="protein sequence ID" value="GGZ37622.1"/>
    <property type="molecule type" value="Genomic_DNA"/>
</dbReference>
<evidence type="ECO:0000256" key="8">
    <source>
        <dbReference type="ARBA" id="ARBA00023136"/>
    </source>
</evidence>
<keyword evidence="7 9" id="KW-0811">Translocation</keyword>
<dbReference type="PANTHER" id="PTHR33910:SF1">
    <property type="entry name" value="PROTEIN TRANSLOCASE SUBUNIT SECE"/>
    <property type="match status" value="1"/>
</dbReference>
<comment type="similarity">
    <text evidence="9">Belongs to the SecE/SEC61-gamma family.</text>
</comment>
<keyword evidence="4 9" id="KW-0812">Transmembrane</keyword>
<dbReference type="NCBIfam" id="TIGR00964">
    <property type="entry name" value="secE_bact"/>
    <property type="match status" value="1"/>
</dbReference>
<evidence type="ECO:0000256" key="4">
    <source>
        <dbReference type="ARBA" id="ARBA00022692"/>
    </source>
</evidence>
<dbReference type="InterPro" id="IPR038379">
    <property type="entry name" value="SecE_sf"/>
</dbReference>
<name>A0A918UWC2_9CAUL</name>
<dbReference type="HAMAP" id="MF_00422">
    <property type="entry name" value="SecE"/>
    <property type="match status" value="1"/>
</dbReference>
<reference evidence="11" key="2">
    <citation type="submission" date="2020-09" db="EMBL/GenBank/DDBJ databases">
        <authorList>
            <person name="Sun Q."/>
            <person name="Kim S."/>
        </authorList>
    </citation>
    <scope>NUCLEOTIDE SEQUENCE</scope>
    <source>
        <strain evidence="11">KCTC 32296</strain>
    </source>
</reference>
<sequence length="108" mass="11555">MAKKPTSKTPTVSPVKSGAVDVAKPQMSAQGAGSSASSAPVTPKKKTSPAKFIQEVRQEARKITWTSRKETWITTVMVLIMVVVAAAFFFVVDGILGFSVSWLTNIGR</sequence>
<comment type="subunit">
    <text evidence="9">Component of the Sec protein translocase complex. Heterotrimer consisting of SecY, SecE and SecG subunits. The heterotrimers can form oligomers, although 1 heterotrimer is thought to be able to translocate proteins. Interacts with the ribosome. Interacts with SecDF, and other proteins may be involved. Interacts with SecA.</text>
</comment>
<dbReference type="InterPro" id="IPR001901">
    <property type="entry name" value="Translocase_SecE/Sec61-g"/>
</dbReference>
<evidence type="ECO:0000256" key="7">
    <source>
        <dbReference type="ARBA" id="ARBA00023010"/>
    </source>
</evidence>
<keyword evidence="3 9" id="KW-1003">Cell membrane</keyword>
<dbReference type="GO" id="GO:0043952">
    <property type="term" value="P:protein transport by the Sec complex"/>
    <property type="evidence" value="ECO:0007669"/>
    <property type="project" value="UniProtKB-UniRule"/>
</dbReference>
<dbReference type="InterPro" id="IPR005807">
    <property type="entry name" value="SecE_bac"/>
</dbReference>
<keyword evidence="5 9" id="KW-0653">Protein transport</keyword>
<protein>
    <recommendedName>
        <fullName evidence="9">Protein translocase subunit SecE</fullName>
    </recommendedName>
</protein>
<evidence type="ECO:0000256" key="3">
    <source>
        <dbReference type="ARBA" id="ARBA00022475"/>
    </source>
</evidence>
<comment type="function">
    <text evidence="9">Essential subunit of the Sec protein translocation channel SecYEG. Clamps together the 2 halves of SecY. May contact the channel plug during translocation.</text>
</comment>
<evidence type="ECO:0000256" key="5">
    <source>
        <dbReference type="ARBA" id="ARBA00022927"/>
    </source>
</evidence>
<keyword evidence="6 9" id="KW-1133">Transmembrane helix</keyword>
<dbReference type="Gene3D" id="1.20.5.1030">
    <property type="entry name" value="Preprotein translocase secy subunit"/>
    <property type="match status" value="1"/>
</dbReference>
<evidence type="ECO:0000313" key="11">
    <source>
        <dbReference type="EMBL" id="GGZ37622.1"/>
    </source>
</evidence>
<gene>
    <name evidence="9 11" type="primary">secE</name>
    <name evidence="11" type="ORF">GCM10011273_25100</name>
</gene>
<keyword evidence="12" id="KW-1185">Reference proteome</keyword>
<reference evidence="11" key="1">
    <citation type="journal article" date="2014" name="Int. J. Syst. Evol. Microbiol.">
        <title>Complete genome sequence of Corynebacterium casei LMG S-19264T (=DSM 44701T), isolated from a smear-ripened cheese.</title>
        <authorList>
            <consortium name="US DOE Joint Genome Institute (JGI-PGF)"/>
            <person name="Walter F."/>
            <person name="Albersmeier A."/>
            <person name="Kalinowski J."/>
            <person name="Ruckert C."/>
        </authorList>
    </citation>
    <scope>NUCLEOTIDE SEQUENCE</scope>
    <source>
        <strain evidence="11">KCTC 32296</strain>
    </source>
</reference>
<dbReference type="AlphaFoldDB" id="A0A918UWC2"/>
<evidence type="ECO:0000256" key="1">
    <source>
        <dbReference type="ARBA" id="ARBA00004370"/>
    </source>
</evidence>
<dbReference type="GO" id="GO:0005886">
    <property type="term" value="C:plasma membrane"/>
    <property type="evidence" value="ECO:0007669"/>
    <property type="project" value="UniProtKB-SubCell"/>
</dbReference>
<dbReference type="Proteomes" id="UP000662572">
    <property type="component" value="Unassembled WGS sequence"/>
</dbReference>